<dbReference type="Gene3D" id="1.10.260.40">
    <property type="entry name" value="lambda repressor-like DNA-binding domains"/>
    <property type="match status" value="1"/>
</dbReference>
<organism evidence="2 3">
    <name type="scientific">Acetobacter fabarum</name>
    <dbReference type="NCBI Taxonomy" id="483199"/>
    <lineage>
        <taxon>Bacteria</taxon>
        <taxon>Pseudomonadati</taxon>
        <taxon>Pseudomonadota</taxon>
        <taxon>Alphaproteobacteria</taxon>
        <taxon>Acetobacterales</taxon>
        <taxon>Acetobacteraceae</taxon>
        <taxon>Acetobacter</taxon>
    </lineage>
</organism>
<reference evidence="2 3" key="1">
    <citation type="submission" date="2017-04" db="EMBL/GenBank/DDBJ databases">
        <title>Kefir bacterial isolates.</title>
        <authorList>
            <person name="Kim Y."/>
            <person name="Blasche S."/>
            <person name="Patil K.R."/>
        </authorList>
    </citation>
    <scope>NUCLEOTIDE SEQUENCE [LARGE SCALE GENOMIC DNA]</scope>
    <source>
        <strain evidence="2 3">KR</strain>
    </source>
</reference>
<sequence>MAMSIPTLILKRAREDAGLRQTAMAERLSVSGSVISRLEHSETTDETMARRYLEAVDTPASRDILEFYSREWRLSERPTVYHPDREALWEGERALQRLEVFERSAEYDALLAAPLSLIRTNIEASAAFLGETEHAMAWIGTVGVGKTTALSHLTNLMIPGKNGIPQPVFPASGGRTTTSEVVIRIAPAYGIAVEPKSEDEIRLLVAEMVRAVADKKGGISTELDRVIRNMADLKKQKNPEDIRNQIDPISAMIQLANGVQDDVVEEVVNRMRLGERTETQLILSETNEDGLKWLSKNITAINFGQDPRFSIPQRVTVFVPETAVRRSPYGLSIIDTKGMHVTTERSDLQALTNDPRTLTVLCCAFNDAPGADPMKLMKHIAELGSDAIERHRIVLLVLPQGDQAMKVIDDSGEPPESVEHGYAIRAAQVEDSLVEAGIGRLPILFFNAIEDSAAKVWDQLNDRVGGVRQYQVDRLARFVALSEDLVTNVDAARIQQARVAIEVEAQAIAKAYGHLPSSARPAHQTLINEIKAGHPSSIAASIKRRGSWDNFEIHHMVGAGVRTDANRRSNNHMLKIVGRLEGLEERFAALPEVKGLLETLREDIADWRQEFLSRALSVGRNAFKPYLDGSIEFWSDLDARYGQGNGYRGDIADMVESWFESTPALDEARKRVDVRLSDAWNELIIARLIEATEIGEEG</sequence>
<dbReference type="Proteomes" id="UP000216151">
    <property type="component" value="Unassembled WGS sequence"/>
</dbReference>
<dbReference type="RefSeq" id="WP_095350614.1">
    <property type="nucleotide sequence ID" value="NZ_NCXK01000071.1"/>
</dbReference>
<gene>
    <name evidence="2" type="ORF">B8X00_13890</name>
</gene>
<evidence type="ECO:0000259" key="1">
    <source>
        <dbReference type="PROSITE" id="PS50943"/>
    </source>
</evidence>
<dbReference type="PROSITE" id="PS50943">
    <property type="entry name" value="HTH_CROC1"/>
    <property type="match status" value="1"/>
</dbReference>
<accession>A0A269XR65</accession>
<dbReference type="CDD" id="cd00093">
    <property type="entry name" value="HTH_XRE"/>
    <property type="match status" value="1"/>
</dbReference>
<name>A0A269XR65_9PROT</name>
<dbReference type="InterPro" id="IPR010982">
    <property type="entry name" value="Lambda_DNA-bd_dom_sf"/>
</dbReference>
<evidence type="ECO:0000313" key="3">
    <source>
        <dbReference type="Proteomes" id="UP000216151"/>
    </source>
</evidence>
<dbReference type="SUPFAM" id="SSF47413">
    <property type="entry name" value="lambda repressor-like DNA-binding domains"/>
    <property type="match status" value="1"/>
</dbReference>
<keyword evidence="3" id="KW-1185">Reference proteome</keyword>
<evidence type="ECO:0000313" key="2">
    <source>
        <dbReference type="EMBL" id="PAK74916.1"/>
    </source>
</evidence>
<dbReference type="AlphaFoldDB" id="A0A269XR65"/>
<feature type="domain" description="HTH cro/C1-type" evidence="1">
    <location>
        <begin position="10"/>
        <end position="65"/>
    </location>
</feature>
<protein>
    <recommendedName>
        <fullName evidence="1">HTH cro/C1-type domain-containing protein</fullName>
    </recommendedName>
</protein>
<proteinExistence type="predicted"/>
<dbReference type="GO" id="GO:0003677">
    <property type="term" value="F:DNA binding"/>
    <property type="evidence" value="ECO:0007669"/>
    <property type="project" value="InterPro"/>
</dbReference>
<dbReference type="OrthoDB" id="8566588at2"/>
<dbReference type="InterPro" id="IPR001387">
    <property type="entry name" value="Cro/C1-type_HTH"/>
</dbReference>
<dbReference type="Pfam" id="PF13560">
    <property type="entry name" value="HTH_31"/>
    <property type="match status" value="1"/>
</dbReference>
<dbReference type="SMART" id="SM00530">
    <property type="entry name" value="HTH_XRE"/>
    <property type="match status" value="1"/>
</dbReference>
<comment type="caution">
    <text evidence="2">The sequence shown here is derived from an EMBL/GenBank/DDBJ whole genome shotgun (WGS) entry which is preliminary data.</text>
</comment>
<dbReference type="EMBL" id="NCXK01000071">
    <property type="protein sequence ID" value="PAK74916.1"/>
    <property type="molecule type" value="Genomic_DNA"/>
</dbReference>